<feature type="region of interest" description="Disordered" evidence="3">
    <location>
        <begin position="1165"/>
        <end position="1192"/>
    </location>
</feature>
<feature type="compositionally biased region" description="Low complexity" evidence="3">
    <location>
        <begin position="727"/>
        <end position="738"/>
    </location>
</feature>
<evidence type="ECO:0000256" key="2">
    <source>
        <dbReference type="PROSITE-ProRule" id="PRU00176"/>
    </source>
</evidence>
<dbReference type="PROSITE" id="PS50102">
    <property type="entry name" value="RRM"/>
    <property type="match status" value="6"/>
</dbReference>
<feature type="region of interest" description="Disordered" evidence="3">
    <location>
        <begin position="138"/>
        <end position="210"/>
    </location>
</feature>
<dbReference type="SUPFAM" id="SSF54928">
    <property type="entry name" value="RNA-binding domain, RBD"/>
    <property type="match status" value="6"/>
</dbReference>
<keyword evidence="1" id="KW-0862">Zinc</keyword>
<feature type="region of interest" description="Disordered" evidence="3">
    <location>
        <begin position="709"/>
        <end position="796"/>
    </location>
</feature>
<feature type="domain" description="RRM" evidence="4">
    <location>
        <begin position="503"/>
        <end position="573"/>
    </location>
</feature>
<dbReference type="InterPro" id="IPR050907">
    <property type="entry name" value="SRSF"/>
</dbReference>
<keyword evidence="2" id="KW-0694">RNA-binding</keyword>
<dbReference type="InterPro" id="IPR012677">
    <property type="entry name" value="Nucleotide-bd_a/b_plait_sf"/>
</dbReference>
<feature type="compositionally biased region" description="Pro residues" evidence="3">
    <location>
        <begin position="186"/>
        <end position="201"/>
    </location>
</feature>
<dbReference type="Proteomes" id="UP000830375">
    <property type="component" value="Unassembled WGS sequence"/>
</dbReference>
<dbReference type="PROSITE" id="PS50158">
    <property type="entry name" value="ZF_CCHC"/>
    <property type="match status" value="2"/>
</dbReference>
<evidence type="ECO:0000313" key="6">
    <source>
        <dbReference type="EMBL" id="KAI2662814.1"/>
    </source>
</evidence>
<keyword evidence="1" id="KW-0479">Metal-binding</keyword>
<feature type="domain" description="CCHC-type" evidence="5">
    <location>
        <begin position="587"/>
        <end position="602"/>
    </location>
</feature>
<feature type="domain" description="RRM" evidence="4">
    <location>
        <begin position="427"/>
        <end position="497"/>
    </location>
</feature>
<feature type="domain" description="CCHC-type" evidence="5">
    <location>
        <begin position="979"/>
        <end position="993"/>
    </location>
</feature>
<dbReference type="SMART" id="SM00360">
    <property type="entry name" value="RRM"/>
    <property type="match status" value="6"/>
</dbReference>
<feature type="compositionally biased region" description="Basic and acidic residues" evidence="3">
    <location>
        <begin position="1165"/>
        <end position="1175"/>
    </location>
</feature>
<feature type="domain" description="RRM" evidence="4">
    <location>
        <begin position="895"/>
        <end position="965"/>
    </location>
</feature>
<feature type="compositionally biased region" description="Pro residues" evidence="3">
    <location>
        <begin position="241"/>
        <end position="250"/>
    </location>
</feature>
<dbReference type="EMBL" id="JACTAM010000007">
    <property type="protein sequence ID" value="KAI2662814.1"/>
    <property type="molecule type" value="Genomic_DNA"/>
</dbReference>
<feature type="domain" description="RRM" evidence="4">
    <location>
        <begin position="78"/>
        <end position="147"/>
    </location>
</feature>
<feature type="compositionally biased region" description="Gly residues" evidence="3">
    <location>
        <begin position="611"/>
        <end position="620"/>
    </location>
</feature>
<dbReference type="Pfam" id="PF00098">
    <property type="entry name" value="zf-CCHC"/>
    <property type="match status" value="2"/>
</dbReference>
<feature type="region of interest" description="Disordered" evidence="3">
    <location>
        <begin position="314"/>
        <end position="333"/>
    </location>
</feature>
<protein>
    <submittedName>
        <fullName evidence="6">RNA-binding protein 4.1</fullName>
    </submittedName>
</protein>
<feature type="region of interest" description="Disordered" evidence="3">
    <location>
        <begin position="611"/>
        <end position="684"/>
    </location>
</feature>
<reference evidence="6 7" key="1">
    <citation type="submission" date="2022-01" db="EMBL/GenBank/DDBJ databases">
        <title>A high-quality chromosome-level genome assembly of rohu carp, Labeo rohita.</title>
        <authorList>
            <person name="Arick M.A. II"/>
            <person name="Hsu C.-Y."/>
            <person name="Magbanua Z."/>
            <person name="Pechanova O."/>
            <person name="Grover C."/>
            <person name="Miller E."/>
            <person name="Thrash A."/>
            <person name="Ezzel L."/>
            <person name="Alam S."/>
            <person name="Benzie J."/>
            <person name="Hamilton M."/>
            <person name="Karsi A."/>
            <person name="Lawrence M.L."/>
            <person name="Peterson D.G."/>
        </authorList>
    </citation>
    <scope>NUCLEOTIDE SEQUENCE [LARGE SCALE GENOMIC DNA]</scope>
    <source>
        <strain evidence="7">BAU-BD-2019</strain>
        <tissue evidence="6">Blood</tissue>
    </source>
</reference>
<proteinExistence type="predicted"/>
<feature type="compositionally biased region" description="Pro residues" evidence="3">
    <location>
        <begin position="644"/>
        <end position="653"/>
    </location>
</feature>
<evidence type="ECO:0000256" key="3">
    <source>
        <dbReference type="SAM" id="MobiDB-lite"/>
    </source>
</evidence>
<sequence>MVKIFIGNLPQQAEAEEIKSLFTQYGTVTECAIIKNFAFVHMDDRKSATKAIRNLHLYKLHGTPINVEASRGKNQGPVKLHVANVEKGSDEELRAMFEEYGTVTECAIIKNFAFVHMSNSDEAMDAIKGLDNTEFQGKRIHVQISKSRPRGEEEGYGPPDGGYWPPRFPGDRPEPPGYPRGRLGYPPGPPPPPPPMPPRRPPYPERAAPAYERERGVVDYYEKYRARPYGVSSYEDRRPGAIPPPPPPPSSGIMRERLAGNGLDPYERRPLPPPPSSYYARDRSPIRRAPPAPQAPAGNGYSFERSRLSPLSMSRTPMYSVPRARDPYADRAAPPPPPARYSCKLFNKIVVVVSRCTCRDTSLSARARFVRLRTIYHREWNCFCGEMKAITSLRLQGCSCALNHCRVNVPASEITCSLRKKTTIKMVKIFVGNLSTSTTAEDLRSLFSEYGKVKECDVLKNYGFVHMEGKQEAEEAIRKLHHHELKGQAINVEMSKGKPRGSTKLHVSNISSGCTNQELRAKFEEYGPVVECDIVKDYAFVHMERMEDAMEAISGLDNTTFQGKLIKVQLSTSRLRTAPGMGDQTGCYICGEQGHWSKDCRRGQNGSYGGGMGGFPGGRGPPRNAPGYGMGGPGGPPTRGYPAGPLPPPPPMSRRPTYGEYGADARERYPSRPPSAYPERSSAYDRERYGSIDYYEKYRARPAGSSFFEDNRPLSIPPPPPPPPPSSSSLSRMRLAPPSLDPYERRPVAPPPPTASAYFSRDRSPIRRVGAGSEGYSYERSRLSPVSRSSSTYTVPRARENYTERVSSSEVIFPSTYKTLLQSDAPSDFKDAGLDRHIDHNYGKISECDIVKNFGFVHMDDKAEADEAIRNLHHYVLNGLAMNVEMSKGKPKTSTKLHVGNISSSCTNQELRAKFEEYGPVVECDIVKDYAFVHMERVEDAMEAISGLDNTAFQGKLMSVKLSTSRLRTAPGMGERTGCYRCGQEGHWSKECPLDQNGSYREGPGSAGYGPLRFGAGGDRGGGRGFHRGYSGEPAYGGSFAPSHGFSRGAGYGVPGYGRGAGFESAMNYGMPAGYGIGADNSMAPAYGSEAAYGNSGVAYGGAMPAYPIRRPPYEERDPYGVVDFYEKYRARPYGASYFEDRRAVPPPVPPPPTSSAIVRERLSSSNHDPYERHPLPPPPAPTSSYYVRERSPIRRAPLEAEGYAYERSRLSPVSSHPGSSAYEVPRDPYAERARYAY</sequence>
<dbReference type="SMART" id="SM00343">
    <property type="entry name" value="ZnF_C2HC"/>
    <property type="match status" value="2"/>
</dbReference>
<dbReference type="Pfam" id="PF00076">
    <property type="entry name" value="RRM_1"/>
    <property type="match status" value="6"/>
</dbReference>
<accession>A0ABQ8MIW3</accession>
<name>A0ABQ8MIW3_LABRO</name>
<feature type="region of interest" description="Disordered" evidence="3">
    <location>
        <begin position="232"/>
        <end position="307"/>
    </location>
</feature>
<dbReference type="InterPro" id="IPR035979">
    <property type="entry name" value="RBD_domain_sf"/>
</dbReference>
<feature type="compositionally biased region" description="Pro residues" evidence="3">
    <location>
        <begin position="715"/>
        <end position="726"/>
    </location>
</feature>
<feature type="domain" description="RRM" evidence="4">
    <location>
        <begin position="818"/>
        <end position="889"/>
    </location>
</feature>
<dbReference type="Gene3D" id="4.10.60.10">
    <property type="entry name" value="Zinc finger, CCHC-type"/>
    <property type="match status" value="2"/>
</dbReference>
<feature type="compositionally biased region" description="Low complexity" evidence="3">
    <location>
        <begin position="783"/>
        <end position="796"/>
    </location>
</feature>
<dbReference type="InterPro" id="IPR000504">
    <property type="entry name" value="RRM_dom"/>
</dbReference>
<dbReference type="InterPro" id="IPR034898">
    <property type="entry name" value="RBM4_RRM2"/>
</dbReference>
<dbReference type="CDD" id="cd12607">
    <property type="entry name" value="RRM2_RBM4"/>
    <property type="match status" value="2"/>
</dbReference>
<feature type="region of interest" description="Disordered" evidence="3">
    <location>
        <begin position="1206"/>
        <end position="1229"/>
    </location>
</feature>
<evidence type="ECO:0000259" key="5">
    <source>
        <dbReference type="PROSITE" id="PS50158"/>
    </source>
</evidence>
<feature type="domain" description="RRM" evidence="4">
    <location>
        <begin position="2"/>
        <end position="72"/>
    </location>
</feature>
<keyword evidence="7" id="KW-1185">Reference proteome</keyword>
<evidence type="ECO:0000256" key="1">
    <source>
        <dbReference type="PROSITE-ProRule" id="PRU00047"/>
    </source>
</evidence>
<evidence type="ECO:0000313" key="7">
    <source>
        <dbReference type="Proteomes" id="UP000830375"/>
    </source>
</evidence>
<keyword evidence="1" id="KW-0863">Zinc-finger</keyword>
<organism evidence="6 7">
    <name type="scientific">Labeo rohita</name>
    <name type="common">Indian major carp</name>
    <name type="synonym">Cyprinus rohita</name>
    <dbReference type="NCBI Taxonomy" id="84645"/>
    <lineage>
        <taxon>Eukaryota</taxon>
        <taxon>Metazoa</taxon>
        <taxon>Chordata</taxon>
        <taxon>Craniata</taxon>
        <taxon>Vertebrata</taxon>
        <taxon>Euteleostomi</taxon>
        <taxon>Actinopterygii</taxon>
        <taxon>Neopterygii</taxon>
        <taxon>Teleostei</taxon>
        <taxon>Ostariophysi</taxon>
        <taxon>Cypriniformes</taxon>
        <taxon>Cyprinidae</taxon>
        <taxon>Labeoninae</taxon>
        <taxon>Labeonini</taxon>
        <taxon>Labeo</taxon>
    </lineage>
</organism>
<gene>
    <name evidence="6" type="ORF">H4Q32_001765</name>
</gene>
<evidence type="ECO:0000259" key="4">
    <source>
        <dbReference type="PROSITE" id="PS50102"/>
    </source>
</evidence>
<comment type="caution">
    <text evidence="6">The sequence shown here is derived from an EMBL/GenBank/DDBJ whole genome shotgun (WGS) entry which is preliminary data.</text>
</comment>
<dbReference type="Gene3D" id="3.30.70.330">
    <property type="match status" value="6"/>
</dbReference>
<dbReference type="PANTHER" id="PTHR23147">
    <property type="entry name" value="SERINE/ARGININE RICH SPLICING FACTOR"/>
    <property type="match status" value="1"/>
</dbReference>
<dbReference type="InterPro" id="IPR001878">
    <property type="entry name" value="Znf_CCHC"/>
</dbReference>
<dbReference type="CDD" id="cd12343">
    <property type="entry name" value="RRM1_2_CoAA_like"/>
    <property type="match status" value="2"/>
</dbReference>